<organism evidence="3 4">
    <name type="scientific">Exophiala viscosa</name>
    <dbReference type="NCBI Taxonomy" id="2486360"/>
    <lineage>
        <taxon>Eukaryota</taxon>
        <taxon>Fungi</taxon>
        <taxon>Dikarya</taxon>
        <taxon>Ascomycota</taxon>
        <taxon>Pezizomycotina</taxon>
        <taxon>Eurotiomycetes</taxon>
        <taxon>Chaetothyriomycetidae</taxon>
        <taxon>Chaetothyriales</taxon>
        <taxon>Herpotrichiellaceae</taxon>
        <taxon>Exophiala</taxon>
    </lineage>
</organism>
<keyword evidence="1" id="KW-0812">Transmembrane</keyword>
<feature type="transmembrane region" description="Helical" evidence="1">
    <location>
        <begin position="7"/>
        <end position="27"/>
    </location>
</feature>
<dbReference type="AlphaFoldDB" id="A0AAN6E6J6"/>
<feature type="transmembrane region" description="Helical" evidence="1">
    <location>
        <begin position="113"/>
        <end position="130"/>
    </location>
</feature>
<sequence length="262" mass="29415">MTWQTKGVIFCSLVCTLCLVLWVYLLATFIKSHSSQPTTLFSGNCDIAGNINIGLHLVITIFSVSITVSSDFFMRLVSAPQAADIREAHRQATWMDVGINSIRNLRSIPRWRSALWIVGAASSIPLSLFFQASVIGTAATTEYDQLLVSEGFLDGDPFVLPWVGNLLQWETWRFGQPILEPLFREIQANVSGFHWKKFDSVECRKTYLASRYGLRFYRHLVIVIEAGPNLNPAGWTNDQVWSGTVPPSYSNTSYYNYASLTG</sequence>
<name>A0AAN6E6J6_9EURO</name>
<protein>
    <recommendedName>
        <fullName evidence="2">DUF6536 domain-containing protein</fullName>
    </recommendedName>
</protein>
<proteinExistence type="predicted"/>
<evidence type="ECO:0000256" key="1">
    <source>
        <dbReference type="SAM" id="Phobius"/>
    </source>
</evidence>
<keyword evidence="1" id="KW-0472">Membrane</keyword>
<feature type="transmembrane region" description="Helical" evidence="1">
    <location>
        <begin position="47"/>
        <end position="68"/>
    </location>
</feature>
<dbReference type="InterPro" id="IPR046623">
    <property type="entry name" value="DUF6536"/>
</dbReference>
<evidence type="ECO:0000313" key="3">
    <source>
        <dbReference type="EMBL" id="KAI1618778.1"/>
    </source>
</evidence>
<evidence type="ECO:0000313" key="4">
    <source>
        <dbReference type="Proteomes" id="UP001203852"/>
    </source>
</evidence>
<evidence type="ECO:0000259" key="2">
    <source>
        <dbReference type="Pfam" id="PF20163"/>
    </source>
</evidence>
<dbReference type="PANTHER" id="PTHR35395">
    <property type="entry name" value="DUF6536 DOMAIN-CONTAINING PROTEIN"/>
    <property type="match status" value="1"/>
</dbReference>
<dbReference type="EMBL" id="MU404350">
    <property type="protein sequence ID" value="KAI1618778.1"/>
    <property type="molecule type" value="Genomic_DNA"/>
</dbReference>
<feature type="domain" description="DUF6536" evidence="2">
    <location>
        <begin position="6"/>
        <end position="153"/>
    </location>
</feature>
<dbReference type="Pfam" id="PF20163">
    <property type="entry name" value="DUF6536"/>
    <property type="match status" value="1"/>
</dbReference>
<reference evidence="3" key="1">
    <citation type="journal article" date="2022" name="bioRxiv">
        <title>Deciphering the potential niche of two novel black yeast fungi from a biological soil crust based on their genomes, phenotypes, and melanin regulation.</title>
        <authorList>
            <consortium name="DOE Joint Genome Institute"/>
            <person name="Carr E.C."/>
            <person name="Barton Q."/>
            <person name="Grambo S."/>
            <person name="Sullivan M."/>
            <person name="Renfro C.M."/>
            <person name="Kuo A."/>
            <person name="Pangilinan J."/>
            <person name="Lipzen A."/>
            <person name="Keymanesh K."/>
            <person name="Savage E."/>
            <person name="Barry K."/>
            <person name="Grigoriev I.V."/>
            <person name="Riekhof W.R."/>
            <person name="Harris S.S."/>
        </authorList>
    </citation>
    <scope>NUCLEOTIDE SEQUENCE</scope>
    <source>
        <strain evidence="3">JF 03-4F</strain>
    </source>
</reference>
<keyword evidence="1" id="KW-1133">Transmembrane helix</keyword>
<keyword evidence="4" id="KW-1185">Reference proteome</keyword>
<gene>
    <name evidence="3" type="ORF">EDD36DRAFT_414436</name>
</gene>
<accession>A0AAN6E6J6</accession>
<comment type="caution">
    <text evidence="3">The sequence shown here is derived from an EMBL/GenBank/DDBJ whole genome shotgun (WGS) entry which is preliminary data.</text>
</comment>
<dbReference type="Proteomes" id="UP001203852">
    <property type="component" value="Unassembled WGS sequence"/>
</dbReference>
<dbReference type="PANTHER" id="PTHR35395:SF1">
    <property type="entry name" value="DUF6536 DOMAIN-CONTAINING PROTEIN"/>
    <property type="match status" value="1"/>
</dbReference>